<dbReference type="Gene3D" id="3.40.50.1000">
    <property type="entry name" value="HAD superfamily/HAD-like"/>
    <property type="match status" value="1"/>
</dbReference>
<dbReference type="SUPFAM" id="SSF69593">
    <property type="entry name" value="Glycerol-3-phosphate (1)-acyltransferase"/>
    <property type="match status" value="1"/>
</dbReference>
<dbReference type="PANTHER" id="PTHR10434:SF66">
    <property type="entry name" value="PHOSPHOLIPID_GLYCEROL ACYLTRANSFERASE DOMAIN-CONTAINING PROTEIN"/>
    <property type="match status" value="1"/>
</dbReference>
<keyword evidence="4" id="KW-1208">Phospholipid metabolism</keyword>
<keyword evidence="3 4" id="KW-0012">Acyltransferase</keyword>
<dbReference type="InterPro" id="IPR004552">
    <property type="entry name" value="AGP_acyltrans"/>
</dbReference>
<keyword evidence="2 4" id="KW-0808">Transferase</keyword>
<dbReference type="EMBL" id="BAAAJK010000041">
    <property type="protein sequence ID" value="GAA1398629.1"/>
    <property type="molecule type" value="Genomic_DNA"/>
</dbReference>
<comment type="catalytic activity">
    <reaction evidence="4">
        <text>a 1-acyl-sn-glycero-3-phosphate + an acyl-CoA = a 1,2-diacyl-sn-glycero-3-phosphate + CoA</text>
        <dbReference type="Rhea" id="RHEA:19709"/>
        <dbReference type="ChEBI" id="CHEBI:57287"/>
        <dbReference type="ChEBI" id="CHEBI:57970"/>
        <dbReference type="ChEBI" id="CHEBI:58342"/>
        <dbReference type="ChEBI" id="CHEBI:58608"/>
        <dbReference type="EC" id="2.3.1.51"/>
    </reaction>
</comment>
<dbReference type="Gene3D" id="1.20.1440.100">
    <property type="entry name" value="SG protein - dephosphorylation function"/>
    <property type="match status" value="1"/>
</dbReference>
<gene>
    <name evidence="6" type="ORF">GCM10009613_53070</name>
</gene>
<dbReference type="InterPro" id="IPR023214">
    <property type="entry name" value="HAD_sf"/>
</dbReference>
<dbReference type="SUPFAM" id="SSF56784">
    <property type="entry name" value="HAD-like"/>
    <property type="match status" value="1"/>
</dbReference>
<name>A0ABP4IWI5_9PSEU</name>
<evidence type="ECO:0000313" key="6">
    <source>
        <dbReference type="EMBL" id="GAA1398629.1"/>
    </source>
</evidence>
<comment type="domain">
    <text evidence="4">The HXXXXD motif is essential for acyltransferase activity and may constitute the binding site for the phosphate moiety of the glycerol-3-phosphate.</text>
</comment>
<keyword evidence="6" id="KW-0378">Hydrolase</keyword>
<sequence length="497" mass="53028">MSRADGAGTARAERLAAVRAAPPGPGTIAYFDYDGTVIDGYSAGAFYRRRLREFDVGPVEMVRTVLSGMRGIRTDDDFKEFLSITLATWQGRTEAELVALGNDLFRDEIAGALHPEVWELVAAHQEQGHQVVMASSATRFQVQPMADELGADRVLCTELEVDDDGVLTGRVVGTSLWGPGKAEAVRADAAAQGVDPADCFGYANGTEDAEFLSSVGRPVAVSPTDSLRALATRQGWPILDCAPRGGLFPGVTDVARTAIFYGGMAGGLAAAAGAGLLHGSRRKFVDLAAGVGADVAFGLSGIDVEVTGAEHLVSARPCVFVFNHQSKFDVPILMKLLRDGFTGVAKKEAAAIPVWGQLFQIADVAFVDRGNTTKAREALQPAVEKLRDEGISLAIAPEGTRSPTPRLGRFKKGAFHIAMQAGVPIVPLVIRNAGEIMWRGAQTLRGGTVQVVVHPPIDTTHWVPEDAGKHAEEVRTLFLDTLARWPERRPHLGGHDE</sequence>
<dbReference type="Pfam" id="PF01553">
    <property type="entry name" value="Acyltransferase"/>
    <property type="match status" value="1"/>
</dbReference>
<feature type="domain" description="Phospholipid/glycerol acyltransferase" evidence="5">
    <location>
        <begin position="318"/>
        <end position="433"/>
    </location>
</feature>
<reference evidence="7" key="1">
    <citation type="journal article" date="2019" name="Int. J. Syst. Evol. Microbiol.">
        <title>The Global Catalogue of Microorganisms (GCM) 10K type strain sequencing project: providing services to taxonomists for standard genome sequencing and annotation.</title>
        <authorList>
            <consortium name="The Broad Institute Genomics Platform"/>
            <consortium name="The Broad Institute Genome Sequencing Center for Infectious Disease"/>
            <person name="Wu L."/>
            <person name="Ma J."/>
        </authorList>
    </citation>
    <scope>NUCLEOTIDE SEQUENCE [LARGE SCALE GENOMIC DNA]</scope>
    <source>
        <strain evidence="7">JCM 11896</strain>
    </source>
</reference>
<dbReference type="InterPro" id="IPR006385">
    <property type="entry name" value="HAD_hydro_SerB1"/>
</dbReference>
<dbReference type="CDD" id="cd07989">
    <property type="entry name" value="LPLAT_AGPAT-like"/>
    <property type="match status" value="1"/>
</dbReference>
<comment type="caution">
    <text evidence="6">The sequence shown here is derived from an EMBL/GenBank/DDBJ whole genome shotgun (WGS) entry which is preliminary data.</text>
</comment>
<organism evidence="6 7">
    <name type="scientific">Pseudonocardia kongjuensis</name>
    <dbReference type="NCBI Taxonomy" id="102227"/>
    <lineage>
        <taxon>Bacteria</taxon>
        <taxon>Bacillati</taxon>
        <taxon>Actinomycetota</taxon>
        <taxon>Actinomycetes</taxon>
        <taxon>Pseudonocardiales</taxon>
        <taxon>Pseudonocardiaceae</taxon>
        <taxon>Pseudonocardia</taxon>
    </lineage>
</organism>
<dbReference type="SMART" id="SM00563">
    <property type="entry name" value="PlsC"/>
    <property type="match status" value="1"/>
</dbReference>
<evidence type="ECO:0000313" key="7">
    <source>
        <dbReference type="Proteomes" id="UP001501414"/>
    </source>
</evidence>
<dbReference type="InterPro" id="IPR036412">
    <property type="entry name" value="HAD-like_sf"/>
</dbReference>
<protein>
    <recommendedName>
        <fullName evidence="4">1-acyl-sn-glycerol-3-phosphate acyltransferase</fullName>
        <ecNumber evidence="4">2.3.1.51</ecNumber>
    </recommendedName>
</protein>
<proteinExistence type="inferred from homology"/>
<evidence type="ECO:0000256" key="1">
    <source>
        <dbReference type="ARBA" id="ARBA00008655"/>
    </source>
</evidence>
<dbReference type="PANTHER" id="PTHR10434">
    <property type="entry name" value="1-ACYL-SN-GLYCEROL-3-PHOSPHATE ACYLTRANSFERASE"/>
    <property type="match status" value="1"/>
</dbReference>
<evidence type="ECO:0000256" key="2">
    <source>
        <dbReference type="ARBA" id="ARBA00022679"/>
    </source>
</evidence>
<keyword evidence="4" id="KW-0443">Lipid metabolism</keyword>
<dbReference type="NCBIfam" id="TIGR00530">
    <property type="entry name" value="AGP_acyltrn"/>
    <property type="match status" value="1"/>
</dbReference>
<evidence type="ECO:0000259" key="5">
    <source>
        <dbReference type="SMART" id="SM00563"/>
    </source>
</evidence>
<accession>A0ABP4IWI5</accession>
<keyword evidence="7" id="KW-1185">Reference proteome</keyword>
<keyword evidence="4" id="KW-0444">Lipid biosynthesis</keyword>
<comment type="similarity">
    <text evidence="1 4">Belongs to the 1-acyl-sn-glycerol-3-phosphate acyltransferase family.</text>
</comment>
<evidence type="ECO:0000256" key="4">
    <source>
        <dbReference type="RuleBase" id="RU361267"/>
    </source>
</evidence>
<evidence type="ECO:0000256" key="3">
    <source>
        <dbReference type="ARBA" id="ARBA00023315"/>
    </source>
</evidence>
<keyword evidence="4" id="KW-0594">Phospholipid biosynthesis</keyword>
<dbReference type="Pfam" id="PF12710">
    <property type="entry name" value="HAD"/>
    <property type="match status" value="1"/>
</dbReference>
<dbReference type="NCBIfam" id="TIGR01490">
    <property type="entry name" value="HAD-SF-IB-hyp1"/>
    <property type="match status" value="1"/>
</dbReference>
<dbReference type="GO" id="GO:0016787">
    <property type="term" value="F:hydrolase activity"/>
    <property type="evidence" value="ECO:0007669"/>
    <property type="project" value="UniProtKB-KW"/>
</dbReference>
<dbReference type="EC" id="2.3.1.51" evidence="4"/>
<dbReference type="InterPro" id="IPR002123">
    <property type="entry name" value="Plipid/glycerol_acylTrfase"/>
</dbReference>
<dbReference type="NCBIfam" id="TIGR01488">
    <property type="entry name" value="HAD-SF-IB"/>
    <property type="match status" value="1"/>
</dbReference>
<dbReference type="RefSeq" id="WP_344027319.1">
    <property type="nucleotide sequence ID" value="NZ_BAAAJK010000041.1"/>
</dbReference>
<dbReference type="Proteomes" id="UP001501414">
    <property type="component" value="Unassembled WGS sequence"/>
</dbReference>